<gene>
    <name evidence="7" type="primary">UGT94AX1</name>
</gene>
<dbReference type="GO" id="GO:0008194">
    <property type="term" value="F:UDP-glycosyltransferase activity"/>
    <property type="evidence" value="ECO:0007669"/>
    <property type="project" value="InterPro"/>
</dbReference>
<dbReference type="Pfam" id="PF26168">
    <property type="entry name" value="Glyco_transf_N"/>
    <property type="match status" value="1"/>
</dbReference>
<comment type="similarity">
    <text evidence="2">Belongs to the UDP-glycosyltransferase family.</text>
</comment>
<dbReference type="InterPro" id="IPR058980">
    <property type="entry name" value="Glyco_transf_N"/>
</dbReference>
<reference evidence="7" key="1">
    <citation type="journal article" date="2023" name="Plant Physiol.">
        <title>The apiosyltransferase celery UGT94AX1 catalyzes the biosynthesis of the flavone glycoside apiin.</title>
        <authorList>
            <person name="Yamashita M."/>
            <person name="Fujimori T."/>
            <person name="An S."/>
            <person name="Iguchi S."/>
            <person name="Takenaka Y."/>
            <person name="Kajiura H."/>
            <person name="Yoshizawa T."/>
            <person name="Matsumura H."/>
            <person name="Kobayashi M."/>
            <person name="Ono E."/>
            <person name="Ishimizu T."/>
        </authorList>
    </citation>
    <scope>NUCLEOTIDE SEQUENCE</scope>
</reference>
<organism evidence="7">
    <name type="scientific">Apium graveolens</name>
    <name type="common">Celery</name>
    <dbReference type="NCBI Taxonomy" id="4045"/>
    <lineage>
        <taxon>Eukaryota</taxon>
        <taxon>Viridiplantae</taxon>
        <taxon>Streptophyta</taxon>
        <taxon>Embryophyta</taxon>
        <taxon>Tracheophyta</taxon>
        <taxon>Spermatophyta</taxon>
        <taxon>Magnoliopsida</taxon>
        <taxon>eudicotyledons</taxon>
        <taxon>Gunneridae</taxon>
        <taxon>Pentapetalae</taxon>
        <taxon>asterids</taxon>
        <taxon>campanulids</taxon>
        <taxon>Apiales</taxon>
        <taxon>Apiaceae</taxon>
        <taxon>Apioideae</taxon>
        <taxon>apioid superclade</taxon>
        <taxon>Apieae</taxon>
        <taxon>Apium</taxon>
    </lineage>
</organism>
<dbReference type="InterPro" id="IPR002213">
    <property type="entry name" value="UDP_glucos_trans"/>
</dbReference>
<proteinExistence type="evidence at transcript level"/>
<dbReference type="Gene3D" id="3.40.50.2000">
    <property type="entry name" value="Glycogen Phosphorylase B"/>
    <property type="match status" value="2"/>
</dbReference>
<comment type="pathway">
    <text evidence="1">Secondary metabolite biosynthesis; terpenoid biosynthesis.</text>
</comment>
<evidence type="ECO:0000256" key="5">
    <source>
        <dbReference type="ARBA" id="ARBA00023229"/>
    </source>
</evidence>
<dbReference type="AlphaFoldDB" id="A0AA52HX43"/>
<evidence type="ECO:0000313" key="7">
    <source>
        <dbReference type="EMBL" id="BDH72951.1"/>
    </source>
</evidence>
<accession>A0AA52HX43</accession>
<dbReference type="CDD" id="cd03784">
    <property type="entry name" value="GT1_Gtf-like"/>
    <property type="match status" value="1"/>
</dbReference>
<dbReference type="FunFam" id="3.40.50.2000:FF:000060">
    <property type="entry name" value="Glycosyltransferase"/>
    <property type="match status" value="1"/>
</dbReference>
<sequence length="437" mass="49050">MGSENAKTRILMFPYLAYGHISPFVELAKQLTKRNFHIYLCSTPINLASVKKRADEDDNIQLLEFHLPSSPELPPRYHCSTGLPAELNPVLLRVFENAGPVFVDILKDIKPDLVIYDFMPSWPAQVALSLNIQVVYFSIFPVPMCCLPLHDSKRAGEKFPYQNVVIPQSPNRFALMASRNLLNCFEKTCKFALVKGLREVEGKYIDLLSDLADKDIIAVGPLVHVSMEKEDDKTKSILKWLDSKEKSSVVFVCFGSESYLSAEETIEMANALETTKCNFIWAMKFPQEKKDSVQLPDGFVERVGELGMILDGWVPQTMILGHPSTGVFLSHCGWSSVNESMKFGVPIIGMPMRYDLALIAKLVVEIGVGMEIVKNNQGKFDREGIVNVLRKVLEDGSEVKAKATELSLKINEKGEEDLDKAAEELMQICRNKKEIQG</sequence>
<protein>
    <submittedName>
        <fullName evidence="7">Apiosyltransferase</fullName>
    </submittedName>
</protein>
<feature type="domain" description="Glycosyltransferase N-terminal" evidence="6">
    <location>
        <begin position="10"/>
        <end position="222"/>
    </location>
</feature>
<evidence type="ECO:0000259" key="6">
    <source>
        <dbReference type="Pfam" id="PF26168"/>
    </source>
</evidence>
<dbReference type="SUPFAM" id="SSF53756">
    <property type="entry name" value="UDP-Glycosyltransferase/glycogen phosphorylase"/>
    <property type="match status" value="1"/>
</dbReference>
<dbReference type="PANTHER" id="PTHR48044">
    <property type="entry name" value="GLYCOSYLTRANSFERASE"/>
    <property type="match status" value="1"/>
</dbReference>
<name>A0AA52HX43_APIGR</name>
<dbReference type="GO" id="GO:0016138">
    <property type="term" value="P:glycoside biosynthetic process"/>
    <property type="evidence" value="ECO:0007669"/>
    <property type="project" value="UniProtKB-ARBA"/>
</dbReference>
<keyword evidence="3" id="KW-0328">Glycosyltransferase</keyword>
<dbReference type="Pfam" id="PF00201">
    <property type="entry name" value="UDPGT"/>
    <property type="match status" value="1"/>
</dbReference>
<keyword evidence="5" id="KW-0414">Isoprene biosynthesis</keyword>
<evidence type="ECO:0000256" key="2">
    <source>
        <dbReference type="ARBA" id="ARBA00009995"/>
    </source>
</evidence>
<dbReference type="GO" id="GO:0008299">
    <property type="term" value="P:isoprenoid biosynthetic process"/>
    <property type="evidence" value="ECO:0007669"/>
    <property type="project" value="UniProtKB-KW"/>
</dbReference>
<evidence type="ECO:0000256" key="4">
    <source>
        <dbReference type="ARBA" id="ARBA00022679"/>
    </source>
</evidence>
<evidence type="ECO:0000256" key="1">
    <source>
        <dbReference type="ARBA" id="ARBA00004721"/>
    </source>
</evidence>
<dbReference type="EMBL" id="LC704571">
    <property type="protein sequence ID" value="BDH72951.1"/>
    <property type="molecule type" value="mRNA"/>
</dbReference>
<keyword evidence="4" id="KW-0808">Transferase</keyword>
<evidence type="ECO:0000256" key="3">
    <source>
        <dbReference type="ARBA" id="ARBA00022676"/>
    </source>
</evidence>
<dbReference type="PANTHER" id="PTHR48044:SF29">
    <property type="entry name" value="GLYCOSYLTRANSFERASE"/>
    <property type="match status" value="1"/>
</dbReference>